<keyword evidence="11" id="KW-0472">Membrane</keyword>
<evidence type="ECO:0000256" key="7">
    <source>
        <dbReference type="ARBA" id="ARBA00022824"/>
    </source>
</evidence>
<evidence type="ECO:0000256" key="10">
    <source>
        <dbReference type="ARBA" id="ARBA00023034"/>
    </source>
</evidence>
<keyword evidence="16" id="KW-1185">Reference proteome</keyword>
<evidence type="ECO:0000256" key="1">
    <source>
        <dbReference type="ARBA" id="ARBA00004323"/>
    </source>
</evidence>
<evidence type="ECO:0000256" key="14">
    <source>
        <dbReference type="ARBA" id="ARBA00042865"/>
    </source>
</evidence>
<dbReference type="PANTHER" id="PTHR46025">
    <property type="entry name" value="XYLOSYLTRANSFERASE OXT"/>
    <property type="match status" value="1"/>
</dbReference>
<dbReference type="GO" id="GO:0016020">
    <property type="term" value="C:membrane"/>
    <property type="evidence" value="ECO:0007669"/>
    <property type="project" value="InterPro"/>
</dbReference>
<sequence>MNKIAYLLLVHNDIDHCERLVDSLDHNSDFFIHIDSKTKIDEFAKRLEGRNNITLIKDRVPVYWGGFNMIEATKKLLKISTESSYEYIRHILLSGADYPLVSNEGIHSFFEKNKGIEFIRGFNISKSNSRHYLNQVERIFIMDKIIINHLVTRVFRKLVSCFRVKKPFILTESGKMDVFFGSQWWAISGKCAKEMLGVIQSNPQIDKYFQHSFAPDEKYFHTVFFQTSYKNNNQDGGEGPYKGRGTYKWSNLHLIHASLSKYYTIQDIDEVMGSSNLFIRKVSTDISNELLNEIDKKRTLASN</sequence>
<dbReference type="GO" id="GO:0050650">
    <property type="term" value="P:chondroitin sulfate proteoglycan biosynthetic process"/>
    <property type="evidence" value="ECO:0007669"/>
    <property type="project" value="TreeGrafter"/>
</dbReference>
<dbReference type="GO" id="GO:0030158">
    <property type="term" value="F:protein xylosyltransferase activity"/>
    <property type="evidence" value="ECO:0007669"/>
    <property type="project" value="InterPro"/>
</dbReference>
<evidence type="ECO:0000256" key="6">
    <source>
        <dbReference type="ARBA" id="ARBA00022723"/>
    </source>
</evidence>
<dbReference type="GO" id="GO:0015012">
    <property type="term" value="P:heparan sulfate proteoglycan biosynthetic process"/>
    <property type="evidence" value="ECO:0007669"/>
    <property type="project" value="TreeGrafter"/>
</dbReference>
<keyword evidence="8" id="KW-0735">Signal-anchor</keyword>
<dbReference type="PANTHER" id="PTHR46025:SF3">
    <property type="entry name" value="XYLOSYLTRANSFERASE OXT"/>
    <property type="match status" value="1"/>
</dbReference>
<keyword evidence="12" id="KW-1015">Disulfide bond</keyword>
<proteinExistence type="predicted"/>
<evidence type="ECO:0000256" key="5">
    <source>
        <dbReference type="ARBA" id="ARBA00022692"/>
    </source>
</evidence>
<keyword evidence="3" id="KW-0328">Glycosyltransferase</keyword>
<dbReference type="GO" id="GO:0046872">
    <property type="term" value="F:metal ion binding"/>
    <property type="evidence" value="ECO:0007669"/>
    <property type="project" value="UniProtKB-KW"/>
</dbReference>
<dbReference type="RefSeq" id="WP_065859196.1">
    <property type="nucleotide sequence ID" value="NZ_LYPC01000030.1"/>
</dbReference>
<dbReference type="InterPro" id="IPR003406">
    <property type="entry name" value="Glyco_trans_14"/>
</dbReference>
<keyword evidence="10" id="KW-0333">Golgi apparatus</keyword>
<dbReference type="STRING" id="512399.A8709_23005"/>
<dbReference type="EMBL" id="LYPC01000030">
    <property type="protein sequence ID" value="OCT10709.1"/>
    <property type="molecule type" value="Genomic_DNA"/>
</dbReference>
<dbReference type="Pfam" id="PF02485">
    <property type="entry name" value="Branch"/>
    <property type="match status" value="1"/>
</dbReference>
<dbReference type="AlphaFoldDB" id="A0A1C0ZRL8"/>
<accession>A0A1C0ZRL8</accession>
<evidence type="ECO:0000313" key="16">
    <source>
        <dbReference type="Proteomes" id="UP000093309"/>
    </source>
</evidence>
<organism evidence="15 16">
    <name type="scientific">Paenibacillus pectinilyticus</name>
    <dbReference type="NCBI Taxonomy" id="512399"/>
    <lineage>
        <taxon>Bacteria</taxon>
        <taxon>Bacillati</taxon>
        <taxon>Bacillota</taxon>
        <taxon>Bacilli</taxon>
        <taxon>Bacillales</taxon>
        <taxon>Paenibacillaceae</taxon>
        <taxon>Paenibacillus</taxon>
    </lineage>
</organism>
<comment type="caution">
    <text evidence="15">The sequence shown here is derived from an EMBL/GenBank/DDBJ whole genome shotgun (WGS) entry which is preliminary data.</text>
</comment>
<name>A0A1C0ZRL8_9BACL</name>
<keyword evidence="6" id="KW-0479">Metal-binding</keyword>
<evidence type="ECO:0000313" key="15">
    <source>
        <dbReference type="EMBL" id="OCT10709.1"/>
    </source>
</evidence>
<evidence type="ECO:0000256" key="2">
    <source>
        <dbReference type="ARBA" id="ARBA00004648"/>
    </source>
</evidence>
<keyword evidence="13" id="KW-0325">Glycoprotein</keyword>
<dbReference type="Proteomes" id="UP000093309">
    <property type="component" value="Unassembled WGS sequence"/>
</dbReference>
<keyword evidence="7" id="KW-0256">Endoplasmic reticulum</keyword>
<protein>
    <recommendedName>
        <fullName evidence="14">Peptide O-xylosyltransferase</fullName>
    </recommendedName>
</protein>
<keyword evidence="4" id="KW-0808">Transferase</keyword>
<keyword evidence="9" id="KW-1133">Transmembrane helix</keyword>
<gene>
    <name evidence="15" type="ORF">A8709_23005</name>
</gene>
<reference evidence="16" key="1">
    <citation type="submission" date="2016-05" db="EMBL/GenBank/DDBJ databases">
        <title>Paenibacillus oryzae. sp. nov., isolated from the rice root.</title>
        <authorList>
            <person name="Zhang J."/>
            <person name="Zhang X."/>
        </authorList>
    </citation>
    <scope>NUCLEOTIDE SEQUENCE [LARGE SCALE GENOMIC DNA]</scope>
    <source>
        <strain evidence="16">KCTC13222</strain>
    </source>
</reference>
<evidence type="ECO:0000256" key="8">
    <source>
        <dbReference type="ARBA" id="ARBA00022968"/>
    </source>
</evidence>
<keyword evidence="5" id="KW-0812">Transmembrane</keyword>
<evidence type="ECO:0000256" key="3">
    <source>
        <dbReference type="ARBA" id="ARBA00022676"/>
    </source>
</evidence>
<evidence type="ECO:0000256" key="13">
    <source>
        <dbReference type="ARBA" id="ARBA00023180"/>
    </source>
</evidence>
<comment type="subcellular location">
    <subcellularLocation>
        <location evidence="2">Endoplasmic reticulum membrane</location>
        <topology evidence="2">Single-pass type II membrane protein</topology>
    </subcellularLocation>
    <subcellularLocation>
        <location evidence="1">Golgi apparatus membrane</location>
        <topology evidence="1">Single-pass type II membrane protein</topology>
    </subcellularLocation>
</comment>
<evidence type="ECO:0000256" key="4">
    <source>
        <dbReference type="ARBA" id="ARBA00022679"/>
    </source>
</evidence>
<evidence type="ECO:0000256" key="9">
    <source>
        <dbReference type="ARBA" id="ARBA00022989"/>
    </source>
</evidence>
<evidence type="ECO:0000256" key="11">
    <source>
        <dbReference type="ARBA" id="ARBA00023136"/>
    </source>
</evidence>
<evidence type="ECO:0000256" key="12">
    <source>
        <dbReference type="ARBA" id="ARBA00023157"/>
    </source>
</evidence>
<dbReference type="InterPro" id="IPR043538">
    <property type="entry name" value="XYLT"/>
</dbReference>
<dbReference type="OrthoDB" id="7943907at2"/>